<comment type="function">
    <text evidence="8">An essential GTPase which binds GTP, GDP and possibly (p)ppGpp with moderate affinity, with high nucleotide exchange rates and a fairly low GTP hydrolysis rate. Plays a role in control of the cell cycle, stress response, ribosome biogenesis and in those bacteria that undergo differentiation, in morphogenesis control.</text>
</comment>
<dbReference type="NCBIfam" id="NF008956">
    <property type="entry name" value="PRK12299.1"/>
    <property type="match status" value="1"/>
</dbReference>
<dbReference type="PRINTS" id="PR00326">
    <property type="entry name" value="GTP1OBG"/>
</dbReference>
<dbReference type="GO" id="GO:0000287">
    <property type="term" value="F:magnesium ion binding"/>
    <property type="evidence" value="ECO:0007669"/>
    <property type="project" value="InterPro"/>
</dbReference>
<dbReference type="InterPro" id="IPR006073">
    <property type="entry name" value="GTP-bd"/>
</dbReference>
<dbReference type="PROSITE" id="PS51710">
    <property type="entry name" value="G_OBG"/>
    <property type="match status" value="1"/>
</dbReference>
<dbReference type="NCBIfam" id="NF008955">
    <property type="entry name" value="PRK12297.1"/>
    <property type="match status" value="1"/>
</dbReference>
<dbReference type="AlphaFoldDB" id="A0A368HFU6"/>
<dbReference type="InterPro" id="IPR045086">
    <property type="entry name" value="OBG_GTPase"/>
</dbReference>
<dbReference type="GO" id="GO:0042254">
    <property type="term" value="P:ribosome biogenesis"/>
    <property type="evidence" value="ECO:0007669"/>
    <property type="project" value="UniProtKB-UniRule"/>
</dbReference>
<dbReference type="GO" id="GO:0005737">
    <property type="term" value="C:cytoplasm"/>
    <property type="evidence" value="ECO:0007669"/>
    <property type="project" value="UniProtKB-SubCell"/>
</dbReference>
<gene>
    <name evidence="11" type="primary">obgE</name>
    <name evidence="11" type="synonym">cgtA</name>
    <name evidence="8 11" type="synonym">obg</name>
    <name evidence="11" type="synonym">yhbZ</name>
    <name evidence="11" type="ORF">C4900_11215</name>
</gene>
<dbReference type="InterPro" id="IPR006169">
    <property type="entry name" value="GTP1_OBG_dom"/>
</dbReference>
<dbReference type="EMBL" id="PSYR01000002">
    <property type="protein sequence ID" value="RCN56390.1"/>
    <property type="molecule type" value="Genomic_DNA"/>
</dbReference>
<evidence type="ECO:0000259" key="9">
    <source>
        <dbReference type="PROSITE" id="PS51710"/>
    </source>
</evidence>
<feature type="domain" description="Obg" evidence="10">
    <location>
        <begin position="1"/>
        <end position="159"/>
    </location>
</feature>
<feature type="binding site" evidence="8">
    <location>
        <begin position="315"/>
        <end position="317"/>
    </location>
    <ligand>
        <name>GTP</name>
        <dbReference type="ChEBI" id="CHEBI:37565"/>
    </ligand>
</feature>
<dbReference type="GO" id="GO:0043022">
    <property type="term" value="F:ribosome binding"/>
    <property type="evidence" value="ECO:0007669"/>
    <property type="project" value="UniProtKB-ARBA"/>
</dbReference>
<comment type="subcellular location">
    <subcellularLocation>
        <location evidence="8">Cytoplasm</location>
    </subcellularLocation>
</comment>
<dbReference type="SUPFAM" id="SSF82051">
    <property type="entry name" value="Obg GTP-binding protein N-terminal domain"/>
    <property type="match status" value="1"/>
</dbReference>
<accession>A0A368HFU6</accession>
<feature type="domain" description="OBG-type G" evidence="9">
    <location>
        <begin position="160"/>
        <end position="334"/>
    </location>
</feature>
<evidence type="ECO:0000313" key="11">
    <source>
        <dbReference type="EMBL" id="RCN56390.1"/>
    </source>
</evidence>
<name>A0A368HFU6_9GAMM</name>
<comment type="similarity">
    <text evidence="1 8">Belongs to the TRAFAC class OBG-HflX-like GTPase superfamily. OBG GTPase family.</text>
</comment>
<dbReference type="PIRSF" id="PIRSF002401">
    <property type="entry name" value="GTP_bd_Obg/CgtA"/>
    <property type="match status" value="1"/>
</dbReference>
<dbReference type="PANTHER" id="PTHR11702:SF31">
    <property type="entry name" value="MITOCHONDRIAL RIBOSOME-ASSOCIATED GTPASE 2"/>
    <property type="match status" value="1"/>
</dbReference>
<evidence type="ECO:0000256" key="1">
    <source>
        <dbReference type="ARBA" id="ARBA00007699"/>
    </source>
</evidence>
<dbReference type="EC" id="3.6.5.-" evidence="8"/>
<evidence type="ECO:0000256" key="3">
    <source>
        <dbReference type="ARBA" id="ARBA00022723"/>
    </source>
</evidence>
<keyword evidence="12" id="KW-1185">Reference proteome</keyword>
<evidence type="ECO:0000256" key="7">
    <source>
        <dbReference type="ARBA" id="ARBA00023134"/>
    </source>
</evidence>
<dbReference type="InterPro" id="IPR031167">
    <property type="entry name" value="G_OBG"/>
</dbReference>
<feature type="binding site" evidence="8">
    <location>
        <begin position="284"/>
        <end position="287"/>
    </location>
    <ligand>
        <name>GTP</name>
        <dbReference type="ChEBI" id="CHEBI:37565"/>
    </ligand>
</feature>
<feature type="binding site" evidence="8">
    <location>
        <begin position="166"/>
        <end position="173"/>
    </location>
    <ligand>
        <name>GTP</name>
        <dbReference type="ChEBI" id="CHEBI:37565"/>
    </ligand>
</feature>
<feature type="binding site" evidence="8">
    <location>
        <begin position="191"/>
        <end position="195"/>
    </location>
    <ligand>
        <name>GTP</name>
        <dbReference type="ChEBI" id="CHEBI:37565"/>
    </ligand>
</feature>
<feature type="binding site" evidence="8">
    <location>
        <position position="193"/>
    </location>
    <ligand>
        <name>Mg(2+)</name>
        <dbReference type="ChEBI" id="CHEBI:18420"/>
    </ligand>
</feature>
<evidence type="ECO:0000259" key="10">
    <source>
        <dbReference type="PROSITE" id="PS51883"/>
    </source>
</evidence>
<evidence type="ECO:0000256" key="4">
    <source>
        <dbReference type="ARBA" id="ARBA00022741"/>
    </source>
</evidence>
<evidence type="ECO:0000256" key="8">
    <source>
        <dbReference type="HAMAP-Rule" id="MF_01454"/>
    </source>
</evidence>
<dbReference type="SUPFAM" id="SSF52540">
    <property type="entry name" value="P-loop containing nucleoside triphosphate hydrolases"/>
    <property type="match status" value="1"/>
</dbReference>
<keyword evidence="4 8" id="KW-0547">Nucleotide-binding</keyword>
<reference evidence="11 12" key="1">
    <citation type="submission" date="2018-02" db="EMBL/GenBank/DDBJ databases">
        <title>Insights into the biology of acidophilic members of the Acidiferrobacteraceae family derived from comparative genomic analyses.</title>
        <authorList>
            <person name="Issotta F."/>
            <person name="Thyssen C."/>
            <person name="Mena C."/>
            <person name="Moya A."/>
            <person name="Bellenberg S."/>
            <person name="Sproer C."/>
            <person name="Covarrubias P.C."/>
            <person name="Sand W."/>
            <person name="Quatrini R."/>
            <person name="Vera M."/>
        </authorList>
    </citation>
    <scope>NUCLEOTIDE SEQUENCE [LARGE SCALE GENOMIC DNA]</scope>
    <source>
        <strain evidence="12">m-1</strain>
    </source>
</reference>
<dbReference type="NCBIfam" id="TIGR02729">
    <property type="entry name" value="Obg_CgtA"/>
    <property type="match status" value="1"/>
</dbReference>
<dbReference type="InterPro" id="IPR036726">
    <property type="entry name" value="GTP1_OBG_dom_sf"/>
</dbReference>
<dbReference type="InterPro" id="IPR014100">
    <property type="entry name" value="GTP-bd_Obg/CgtA"/>
</dbReference>
<organism evidence="11 12">
    <name type="scientific">Acidiferrobacter thiooxydans</name>
    <dbReference type="NCBI Taxonomy" id="163359"/>
    <lineage>
        <taxon>Bacteria</taxon>
        <taxon>Pseudomonadati</taxon>
        <taxon>Pseudomonadota</taxon>
        <taxon>Gammaproteobacteria</taxon>
        <taxon>Acidiferrobacterales</taxon>
        <taxon>Acidiferrobacteraceae</taxon>
        <taxon>Acidiferrobacter</taxon>
    </lineage>
</organism>
<dbReference type="CDD" id="cd01898">
    <property type="entry name" value="Obg"/>
    <property type="match status" value="1"/>
</dbReference>
<sequence>MKFVDEATVHVQAGDGGNGALSFRREKFVPRGGPDGGDGGAGGSIYFEAKSGLNTLADFRYTRQFRAANGGGGSGRQRSGRNGADLVVAVPIGTLVRDHETGDLLGDLTRNGARLLVAKGGRGGLGNTHFKSSTNRAPRRTIPGAPGEGRTLFLELQVLADVGLVGLPNAGKSTFLRAVSEARPKVADYPFTTLHPELGVVTVERHRSFVIADIPGLIAGAHEGAGLGIQFLRHLARTRLLLHLIDVAPLDPRADVVEDVRVIEEELRLFDGDLGSKERWLVFNKVDLWPEAERPARLEALREALDWTGPYAAVSAIKGSGCTELIGRLMQRLEALGPAAPPPAETREGYDDA</sequence>
<dbReference type="GO" id="GO:0003924">
    <property type="term" value="F:GTPase activity"/>
    <property type="evidence" value="ECO:0007669"/>
    <property type="project" value="UniProtKB-UniRule"/>
</dbReference>
<dbReference type="PANTHER" id="PTHR11702">
    <property type="entry name" value="DEVELOPMENTALLY REGULATED GTP-BINDING PROTEIN-RELATED"/>
    <property type="match status" value="1"/>
</dbReference>
<dbReference type="Pfam" id="PF01926">
    <property type="entry name" value="MMR_HSR1"/>
    <property type="match status" value="1"/>
</dbReference>
<keyword evidence="7 8" id="KW-0342">GTP-binding</keyword>
<comment type="caution">
    <text evidence="11">The sequence shown here is derived from an EMBL/GenBank/DDBJ whole genome shotgun (WGS) entry which is preliminary data.</text>
</comment>
<feature type="binding site" evidence="8">
    <location>
        <begin position="213"/>
        <end position="216"/>
    </location>
    <ligand>
        <name>GTP</name>
        <dbReference type="ChEBI" id="CHEBI:37565"/>
    </ligand>
</feature>
<evidence type="ECO:0000313" key="12">
    <source>
        <dbReference type="Proteomes" id="UP000253250"/>
    </source>
</evidence>
<protein>
    <recommendedName>
        <fullName evidence="8">GTPase Obg</fullName>
        <ecNumber evidence="8">3.6.5.-</ecNumber>
    </recommendedName>
    <alternativeName>
        <fullName evidence="8">GTP-binding protein Obg</fullName>
    </alternativeName>
</protein>
<comment type="subunit">
    <text evidence="8">Monomer.</text>
</comment>
<dbReference type="Gene3D" id="2.70.210.12">
    <property type="entry name" value="GTP1/OBG domain"/>
    <property type="match status" value="1"/>
</dbReference>
<dbReference type="FunFam" id="2.70.210.12:FF:000001">
    <property type="entry name" value="GTPase Obg"/>
    <property type="match status" value="1"/>
</dbReference>
<dbReference type="InterPro" id="IPR027417">
    <property type="entry name" value="P-loop_NTPase"/>
</dbReference>
<feature type="binding site" evidence="8">
    <location>
        <position position="173"/>
    </location>
    <ligand>
        <name>Mg(2+)</name>
        <dbReference type="ChEBI" id="CHEBI:18420"/>
    </ligand>
</feature>
<comment type="cofactor">
    <cofactor evidence="8">
        <name>Mg(2+)</name>
        <dbReference type="ChEBI" id="CHEBI:18420"/>
    </cofactor>
</comment>
<dbReference type="Gene3D" id="3.40.50.300">
    <property type="entry name" value="P-loop containing nucleotide triphosphate hydrolases"/>
    <property type="match status" value="1"/>
</dbReference>
<evidence type="ECO:0000256" key="5">
    <source>
        <dbReference type="ARBA" id="ARBA00022801"/>
    </source>
</evidence>
<evidence type="ECO:0000256" key="6">
    <source>
        <dbReference type="ARBA" id="ARBA00022842"/>
    </source>
</evidence>
<dbReference type="Pfam" id="PF01018">
    <property type="entry name" value="GTP1_OBG"/>
    <property type="match status" value="1"/>
</dbReference>
<evidence type="ECO:0000256" key="2">
    <source>
        <dbReference type="ARBA" id="ARBA00022490"/>
    </source>
</evidence>
<dbReference type="HAMAP" id="MF_01454">
    <property type="entry name" value="GTPase_Obg"/>
    <property type="match status" value="1"/>
</dbReference>
<dbReference type="Proteomes" id="UP000253250">
    <property type="component" value="Unassembled WGS sequence"/>
</dbReference>
<keyword evidence="2 8" id="KW-0963">Cytoplasm</keyword>
<keyword evidence="5 8" id="KW-0378">Hydrolase</keyword>
<dbReference type="PROSITE" id="PS51883">
    <property type="entry name" value="OBG"/>
    <property type="match status" value="1"/>
</dbReference>
<proteinExistence type="inferred from homology"/>
<keyword evidence="6 8" id="KW-0460">Magnesium</keyword>
<dbReference type="GO" id="GO:0005525">
    <property type="term" value="F:GTP binding"/>
    <property type="evidence" value="ECO:0007669"/>
    <property type="project" value="UniProtKB-UniRule"/>
</dbReference>
<dbReference type="OrthoDB" id="9807318at2"/>
<keyword evidence="3 8" id="KW-0479">Metal-binding</keyword>
<dbReference type="RefSeq" id="WP_114283105.1">
    <property type="nucleotide sequence ID" value="NZ_PSYR01000002.1"/>
</dbReference>